<evidence type="ECO:0000256" key="1">
    <source>
        <dbReference type="SAM" id="MobiDB-lite"/>
    </source>
</evidence>
<keyword evidence="3" id="KW-1185">Reference proteome</keyword>
<sequence length="112" mass="12494">MRKHPRSWLCQAAGCVPPMRRRPSNPGETASRATQRAAEQAMRKHPRSWLCQAAGCVPLGGRRVSDSGGVSYPINDLLAKQTLRPEQQEHQRQHVGKPDLDTPSHKRAQVNL</sequence>
<protein>
    <submittedName>
        <fullName evidence="2">Uncharacterized protein</fullName>
    </submittedName>
</protein>
<accession>A0ABV2Q9B4</accession>
<gene>
    <name evidence="2" type="ORF">ABIE13_002710</name>
</gene>
<feature type="region of interest" description="Disordered" evidence="1">
    <location>
        <begin position="82"/>
        <end position="112"/>
    </location>
</feature>
<evidence type="ECO:0000313" key="3">
    <source>
        <dbReference type="Proteomes" id="UP001549320"/>
    </source>
</evidence>
<evidence type="ECO:0000313" key="2">
    <source>
        <dbReference type="EMBL" id="MET4577599.1"/>
    </source>
</evidence>
<dbReference type="EMBL" id="JBEPSH010000005">
    <property type="protein sequence ID" value="MET4577599.1"/>
    <property type="molecule type" value="Genomic_DNA"/>
</dbReference>
<name>A0ABV2Q9B4_9BURK</name>
<comment type="caution">
    <text evidence="2">The sequence shown here is derived from an EMBL/GenBank/DDBJ whole genome shotgun (WGS) entry which is preliminary data.</text>
</comment>
<reference evidence="2 3" key="1">
    <citation type="submission" date="2024-06" db="EMBL/GenBank/DDBJ databases">
        <title>Sorghum-associated microbial communities from plants grown in Nebraska, USA.</title>
        <authorList>
            <person name="Schachtman D."/>
        </authorList>
    </citation>
    <scope>NUCLEOTIDE SEQUENCE [LARGE SCALE GENOMIC DNA]</scope>
    <source>
        <strain evidence="2 3">2709</strain>
    </source>
</reference>
<proteinExistence type="predicted"/>
<organism evidence="2 3">
    <name type="scientific">Ottowia thiooxydans</name>
    <dbReference type="NCBI Taxonomy" id="219182"/>
    <lineage>
        <taxon>Bacteria</taxon>
        <taxon>Pseudomonadati</taxon>
        <taxon>Pseudomonadota</taxon>
        <taxon>Betaproteobacteria</taxon>
        <taxon>Burkholderiales</taxon>
        <taxon>Comamonadaceae</taxon>
        <taxon>Ottowia</taxon>
    </lineage>
</organism>
<feature type="region of interest" description="Disordered" evidence="1">
    <location>
        <begin position="15"/>
        <end position="45"/>
    </location>
</feature>
<feature type="compositionally biased region" description="Basic and acidic residues" evidence="1">
    <location>
        <begin position="86"/>
        <end position="104"/>
    </location>
</feature>
<dbReference type="Proteomes" id="UP001549320">
    <property type="component" value="Unassembled WGS sequence"/>
</dbReference>